<feature type="domain" description="Mce/MlaD" evidence="2">
    <location>
        <begin position="39"/>
        <end position="116"/>
    </location>
</feature>
<dbReference type="Pfam" id="PF02470">
    <property type="entry name" value="MlaD"/>
    <property type="match status" value="1"/>
</dbReference>
<protein>
    <recommendedName>
        <fullName evidence="5">MCE family protein</fullName>
    </recommendedName>
</protein>
<dbReference type="PANTHER" id="PTHR36698">
    <property type="entry name" value="BLL5892 PROTEIN"/>
    <property type="match status" value="1"/>
</dbReference>
<keyword evidence="1" id="KW-0812">Transmembrane</keyword>
<dbReference type="InterPro" id="IPR005586">
    <property type="entry name" value="ABC_trans_aux"/>
</dbReference>
<evidence type="ECO:0000259" key="3">
    <source>
        <dbReference type="Pfam" id="PF03886"/>
    </source>
</evidence>
<dbReference type="Gene3D" id="3.40.50.10610">
    <property type="entry name" value="ABC-type transport auxiliary lipoprotein component"/>
    <property type="match status" value="1"/>
</dbReference>
<comment type="caution">
    <text evidence="4">The sequence shown here is derived from an EMBL/GenBank/DDBJ whole genome shotgun (WGS) entry which is preliminary data.</text>
</comment>
<keyword evidence="1" id="KW-0472">Membrane</keyword>
<reference evidence="4" key="1">
    <citation type="submission" date="2022-10" db="EMBL/GenBank/DDBJ databases">
        <title>Culturing micro-colonial fungi from biological soil crusts in the Mojave desert and describing Neophaeococcomyces mojavensis, and introducing the new genera and species Taxawa tesnikishii.</title>
        <authorList>
            <person name="Kurbessoian T."/>
            <person name="Stajich J.E."/>
        </authorList>
    </citation>
    <scope>NUCLEOTIDE SEQUENCE</scope>
    <source>
        <strain evidence="4">TK_35</strain>
    </source>
</reference>
<keyword evidence="1" id="KW-1133">Transmembrane helix</keyword>
<dbReference type="SUPFAM" id="SSF159594">
    <property type="entry name" value="XCC0632-like"/>
    <property type="match status" value="1"/>
</dbReference>
<feature type="transmembrane region" description="Helical" evidence="1">
    <location>
        <begin position="7"/>
        <end position="29"/>
    </location>
</feature>
<sequence length="515" mass="55339">METKANYVLIGAFTLITGLALLAFGLWAAKYSSDRTWQEYRVVFREAVTGLSVGSPVQYNGIAVGSITELNLVPDDPRQVVARIRLNSTTPVKTDTRAKLAITSLTGPSIIQLSGGTPQSPALTTVNKDPAPIIPTTPSALQNITDVANRIVERMDQILSDRNVASINATLANLETISGGLADRDQGTQSLLLSARDAARSLDTTLKTTNGTIERLDKNLVQQLPGIIDKLDATLAKLDSAAGNADSILGENRAAINSFANDGLGQLGPTLGELRGLIRDLRRVSDRLENNPARYLLGRDAPKDPTTLPRLLLAASLATLLGGCSILGSGDKNPVTLYSPAVQVKVDPSWPQADWQLVLAKPSAARMVDSPRINVRPTPSELEIYKGASWAQPATDMIEDTLLRGFEDSGRIHGVARVAAGIRADYKLSTDIRRFESDYQGQATPTVVIEINAKLIDVTNQRVVADRTFRQLQPVGSTDVSAVAAAFERGLQQVAHDVVGWTLTSGQNDKQTLKR</sequence>
<feature type="domain" description="ABC-type transport auxiliary lipoprotein component" evidence="3">
    <location>
        <begin position="336"/>
        <end position="498"/>
    </location>
</feature>
<name>A0AA38Y183_9EURO</name>
<dbReference type="EMBL" id="JAPDRN010000054">
    <property type="protein sequence ID" value="KAJ9632717.1"/>
    <property type="molecule type" value="Genomic_DNA"/>
</dbReference>
<evidence type="ECO:0008006" key="5">
    <source>
        <dbReference type="Google" id="ProtNLM"/>
    </source>
</evidence>
<organism evidence="4">
    <name type="scientific">Knufia peltigerae</name>
    <dbReference type="NCBI Taxonomy" id="1002370"/>
    <lineage>
        <taxon>Eukaryota</taxon>
        <taxon>Fungi</taxon>
        <taxon>Dikarya</taxon>
        <taxon>Ascomycota</taxon>
        <taxon>Pezizomycotina</taxon>
        <taxon>Eurotiomycetes</taxon>
        <taxon>Chaetothyriomycetidae</taxon>
        <taxon>Chaetothyriales</taxon>
        <taxon>Trichomeriaceae</taxon>
        <taxon>Knufia</taxon>
    </lineage>
</organism>
<dbReference type="InterPro" id="IPR003399">
    <property type="entry name" value="Mce/MlaD"/>
</dbReference>
<accession>A0AA38Y183</accession>
<evidence type="ECO:0000259" key="2">
    <source>
        <dbReference type="Pfam" id="PF02470"/>
    </source>
</evidence>
<dbReference type="PANTHER" id="PTHR36698:SF2">
    <property type="entry name" value="MCE_MLAD DOMAIN-CONTAINING PROTEIN"/>
    <property type="match status" value="1"/>
</dbReference>
<dbReference type="Pfam" id="PF03886">
    <property type="entry name" value="ABC_trans_aux"/>
    <property type="match status" value="1"/>
</dbReference>
<evidence type="ECO:0000313" key="4">
    <source>
        <dbReference type="EMBL" id="KAJ9632717.1"/>
    </source>
</evidence>
<dbReference type="AlphaFoldDB" id="A0AA38Y183"/>
<proteinExistence type="predicted"/>
<gene>
    <name evidence="4" type="ORF">H2204_007804</name>
</gene>
<evidence type="ECO:0000256" key="1">
    <source>
        <dbReference type="SAM" id="Phobius"/>
    </source>
</evidence>